<dbReference type="InterPro" id="IPR053146">
    <property type="entry name" value="QDO-like"/>
</dbReference>
<dbReference type="SUPFAM" id="SSF51182">
    <property type="entry name" value="RmlC-like cupins"/>
    <property type="match status" value="1"/>
</dbReference>
<protein>
    <submittedName>
        <fullName evidence="2">Cupin domain-containing protein</fullName>
    </submittedName>
</protein>
<dbReference type="InterPro" id="IPR014710">
    <property type="entry name" value="RmlC-like_jellyroll"/>
</dbReference>
<keyword evidence="3" id="KW-1185">Reference proteome</keyword>
<comment type="caution">
    <text evidence="2">The sequence shown here is derived from an EMBL/GenBank/DDBJ whole genome shotgun (WGS) entry which is preliminary data.</text>
</comment>
<dbReference type="PANTHER" id="PTHR36440:SF1">
    <property type="entry name" value="PUTATIVE (AFU_ORTHOLOGUE AFUA_8G07350)-RELATED"/>
    <property type="match status" value="1"/>
</dbReference>
<name>A0A934K4A2_9BACT</name>
<dbReference type="InterPro" id="IPR011051">
    <property type="entry name" value="RmlC_Cupin_sf"/>
</dbReference>
<accession>A0A934K4A2</accession>
<sequence length="190" mass="20707">MSAGKVVENPASGERIVVLRTGADTGGALLEFELHLAPGGHVPSGHMHPEQEERFTVLEGRARFRLGIRTVMVGAGQTVTVRPGTAHRFANAGPVPARLLVQVRPALNMEELLETAAALTREGSAVLAGRPRLLDLALFLREFEREVRAPVLPALLSGLFRSLAWLARWAGRDARYRRLRGLTAARREPS</sequence>
<organism evidence="2 3">
    <name type="scientific">Candidatus Nephthysia bennettiae</name>
    <dbReference type="NCBI Taxonomy" id="3127016"/>
    <lineage>
        <taxon>Bacteria</taxon>
        <taxon>Bacillati</taxon>
        <taxon>Candidatus Dormiibacterota</taxon>
        <taxon>Candidatus Dormibacteria</taxon>
        <taxon>Candidatus Dormibacterales</taxon>
        <taxon>Candidatus Dormibacteraceae</taxon>
        <taxon>Candidatus Nephthysia</taxon>
    </lineage>
</organism>
<feature type="domain" description="Cupin type-2" evidence="1">
    <location>
        <begin position="34"/>
        <end position="101"/>
    </location>
</feature>
<dbReference type="Pfam" id="PF07883">
    <property type="entry name" value="Cupin_2"/>
    <property type="match status" value="1"/>
</dbReference>
<proteinExistence type="predicted"/>
<dbReference type="RefSeq" id="WP_338199022.1">
    <property type="nucleotide sequence ID" value="NZ_JAEKNR010000036.1"/>
</dbReference>
<evidence type="ECO:0000313" key="3">
    <source>
        <dbReference type="Proteomes" id="UP000612893"/>
    </source>
</evidence>
<dbReference type="InterPro" id="IPR013096">
    <property type="entry name" value="Cupin_2"/>
</dbReference>
<dbReference type="Gene3D" id="2.60.120.10">
    <property type="entry name" value="Jelly Rolls"/>
    <property type="match status" value="1"/>
</dbReference>
<reference evidence="2" key="1">
    <citation type="submission" date="2020-10" db="EMBL/GenBank/DDBJ databases">
        <title>Ca. Dormibacterota MAGs.</title>
        <authorList>
            <person name="Montgomery K."/>
        </authorList>
    </citation>
    <scope>NUCLEOTIDE SEQUENCE [LARGE SCALE GENOMIC DNA]</scope>
    <source>
        <strain evidence="2">SC8812_S17_10</strain>
    </source>
</reference>
<dbReference type="EMBL" id="JAEKNR010000036">
    <property type="protein sequence ID" value="MBJ7597077.1"/>
    <property type="molecule type" value="Genomic_DNA"/>
</dbReference>
<evidence type="ECO:0000313" key="2">
    <source>
        <dbReference type="EMBL" id="MBJ7597077.1"/>
    </source>
</evidence>
<gene>
    <name evidence="2" type="ORF">JF922_03185</name>
</gene>
<evidence type="ECO:0000259" key="1">
    <source>
        <dbReference type="Pfam" id="PF07883"/>
    </source>
</evidence>
<dbReference type="PANTHER" id="PTHR36440">
    <property type="entry name" value="PUTATIVE (AFU_ORTHOLOGUE AFUA_8G07350)-RELATED"/>
    <property type="match status" value="1"/>
</dbReference>
<dbReference type="Proteomes" id="UP000612893">
    <property type="component" value="Unassembled WGS sequence"/>
</dbReference>
<dbReference type="AlphaFoldDB" id="A0A934K4A2"/>